<evidence type="ECO:0000256" key="4">
    <source>
        <dbReference type="ARBA" id="ARBA00023136"/>
    </source>
</evidence>
<evidence type="ECO:0000313" key="7">
    <source>
        <dbReference type="EMBL" id="MDT0352051.1"/>
    </source>
</evidence>
<keyword evidence="3 5" id="KW-1133">Transmembrane helix</keyword>
<dbReference type="RefSeq" id="WP_311558558.1">
    <property type="nucleotide sequence ID" value="NZ_JAVREJ010000016.1"/>
</dbReference>
<gene>
    <name evidence="7" type="ORF">RM445_21200</name>
</gene>
<feature type="transmembrane region" description="Helical" evidence="5">
    <location>
        <begin position="143"/>
        <end position="161"/>
    </location>
</feature>
<feature type="transmembrane region" description="Helical" evidence="5">
    <location>
        <begin position="91"/>
        <end position="110"/>
    </location>
</feature>
<keyword evidence="2 5" id="KW-0812">Transmembrane</keyword>
<dbReference type="Gene3D" id="1.20.1540.10">
    <property type="entry name" value="Rhomboid-like"/>
    <property type="match status" value="1"/>
</dbReference>
<evidence type="ECO:0000256" key="5">
    <source>
        <dbReference type="SAM" id="Phobius"/>
    </source>
</evidence>
<evidence type="ECO:0000256" key="3">
    <source>
        <dbReference type="ARBA" id="ARBA00022989"/>
    </source>
</evidence>
<feature type="transmembrane region" description="Helical" evidence="5">
    <location>
        <begin position="116"/>
        <end position="136"/>
    </location>
</feature>
<proteinExistence type="predicted"/>
<dbReference type="Proteomes" id="UP001183202">
    <property type="component" value="Unassembled WGS sequence"/>
</dbReference>
<feature type="transmembrane region" description="Helical" evidence="5">
    <location>
        <begin position="66"/>
        <end position="84"/>
    </location>
</feature>
<dbReference type="EC" id="3.4.21.-" evidence="7"/>
<dbReference type="GO" id="GO:0008233">
    <property type="term" value="F:peptidase activity"/>
    <property type="evidence" value="ECO:0007669"/>
    <property type="project" value="UniProtKB-KW"/>
</dbReference>
<dbReference type="EMBL" id="JAVREJ010000016">
    <property type="protein sequence ID" value="MDT0352051.1"/>
    <property type="molecule type" value="Genomic_DNA"/>
</dbReference>
<accession>A0ABU2NE78</accession>
<keyword evidence="7" id="KW-0645">Protease</keyword>
<dbReference type="Pfam" id="PF01694">
    <property type="entry name" value="Rhomboid"/>
    <property type="match status" value="1"/>
</dbReference>
<protein>
    <submittedName>
        <fullName evidence="7">Rhomboid family intramembrane serine protease</fullName>
        <ecNumber evidence="7">3.4.21.-</ecNumber>
    </submittedName>
</protein>
<keyword evidence="4 5" id="KW-0472">Membrane</keyword>
<keyword evidence="7" id="KW-0378">Hydrolase</keyword>
<keyword evidence="8" id="KW-1185">Reference proteome</keyword>
<dbReference type="InterPro" id="IPR035952">
    <property type="entry name" value="Rhomboid-like_sf"/>
</dbReference>
<organism evidence="7 8">
    <name type="scientific">Pseudonocardia charpentierae</name>
    <dbReference type="NCBI Taxonomy" id="3075545"/>
    <lineage>
        <taxon>Bacteria</taxon>
        <taxon>Bacillati</taxon>
        <taxon>Actinomycetota</taxon>
        <taxon>Actinomycetes</taxon>
        <taxon>Pseudonocardiales</taxon>
        <taxon>Pseudonocardiaceae</taxon>
        <taxon>Pseudonocardia</taxon>
    </lineage>
</organism>
<feature type="domain" description="Peptidase S54 rhomboid" evidence="6">
    <location>
        <begin position="56"/>
        <end position="188"/>
    </location>
</feature>
<evidence type="ECO:0000259" key="6">
    <source>
        <dbReference type="Pfam" id="PF01694"/>
    </source>
</evidence>
<dbReference type="SUPFAM" id="SSF144091">
    <property type="entry name" value="Rhomboid-like"/>
    <property type="match status" value="1"/>
</dbReference>
<dbReference type="InterPro" id="IPR022764">
    <property type="entry name" value="Peptidase_S54_rhomboid_dom"/>
</dbReference>
<comment type="subcellular location">
    <subcellularLocation>
        <location evidence="1">Membrane</location>
        <topology evidence="1">Multi-pass membrane protein</topology>
    </subcellularLocation>
</comment>
<feature type="transmembrane region" description="Helical" evidence="5">
    <location>
        <begin position="12"/>
        <end position="29"/>
    </location>
</feature>
<evidence type="ECO:0000256" key="2">
    <source>
        <dbReference type="ARBA" id="ARBA00022692"/>
    </source>
</evidence>
<comment type="caution">
    <text evidence="7">The sequence shown here is derived from an EMBL/GenBank/DDBJ whole genome shotgun (WGS) entry which is preliminary data.</text>
</comment>
<reference evidence="8" key="1">
    <citation type="submission" date="2023-07" db="EMBL/GenBank/DDBJ databases">
        <title>30 novel species of actinomycetes from the DSMZ collection.</title>
        <authorList>
            <person name="Nouioui I."/>
        </authorList>
    </citation>
    <scope>NUCLEOTIDE SEQUENCE [LARGE SCALE GENOMIC DNA]</scope>
    <source>
        <strain evidence="8">DSM 45834</strain>
    </source>
</reference>
<evidence type="ECO:0000313" key="8">
    <source>
        <dbReference type="Proteomes" id="UP001183202"/>
    </source>
</evidence>
<feature type="transmembrane region" description="Helical" evidence="5">
    <location>
        <begin position="167"/>
        <end position="187"/>
    </location>
</feature>
<dbReference type="PANTHER" id="PTHR43066">
    <property type="entry name" value="RHOMBOID-RELATED PROTEIN"/>
    <property type="match status" value="1"/>
</dbReference>
<sequence length="210" mass="22599">MAPAARVFPARPLQALMMILSFTVVLWVVEFYDQMTGERLDADGIVPRSVDGLEGIVWAPLLHAGWAHLIANTLPFVVFGFLVLAHGIGRFVSVTAIIWVVAGLGVWFTAPYGSVTVGMSGVIFGWLTYLLVRGFFARSGAQIVLALVVFFLWGGILLGVVPGQEGVSWQGHLFGAVAGIFAAWLVARRSRRATTGALPDPAARQRGRPV</sequence>
<dbReference type="GO" id="GO:0006508">
    <property type="term" value="P:proteolysis"/>
    <property type="evidence" value="ECO:0007669"/>
    <property type="project" value="UniProtKB-KW"/>
</dbReference>
<evidence type="ECO:0000256" key="1">
    <source>
        <dbReference type="ARBA" id="ARBA00004141"/>
    </source>
</evidence>
<name>A0ABU2NE78_9PSEU</name>